<dbReference type="SUPFAM" id="SSF53756">
    <property type="entry name" value="UDP-Glycosyltransferase/glycogen phosphorylase"/>
    <property type="match status" value="1"/>
</dbReference>
<comment type="caution">
    <text evidence="5">The sequence shown here is derived from an EMBL/GenBank/DDBJ whole genome shotgun (WGS) entry which is preliminary data.</text>
</comment>
<evidence type="ECO:0000313" key="5">
    <source>
        <dbReference type="EMBL" id="KAG2655565.1"/>
    </source>
</evidence>
<dbReference type="GO" id="GO:0016757">
    <property type="term" value="F:glycosyltransferase activity"/>
    <property type="evidence" value="ECO:0007669"/>
    <property type="project" value="UniProtKB-KW"/>
</dbReference>
<dbReference type="InterPro" id="IPR001830">
    <property type="entry name" value="Glyco_trans_20"/>
</dbReference>
<keyword evidence="4" id="KW-0472">Membrane</keyword>
<dbReference type="EMBL" id="CM029037">
    <property type="protein sequence ID" value="KAG2655565.1"/>
    <property type="molecule type" value="Genomic_DNA"/>
</dbReference>
<keyword evidence="2" id="KW-0328">Glycosyltransferase</keyword>
<feature type="transmembrane region" description="Helical" evidence="4">
    <location>
        <begin position="658"/>
        <end position="682"/>
    </location>
</feature>
<dbReference type="GO" id="GO:0005829">
    <property type="term" value="C:cytosol"/>
    <property type="evidence" value="ECO:0007669"/>
    <property type="project" value="TreeGrafter"/>
</dbReference>
<dbReference type="AlphaFoldDB" id="A0A8T0X806"/>
<keyword evidence="6" id="KW-1185">Reference proteome</keyword>
<keyword evidence="4" id="KW-1133">Transmembrane helix</keyword>
<sequence>MQGSSSSSCVNPSLAVAVAPPARRIVVAHRLPLRASPDPDSPFGFAFSLDPDALSLQLSRGLPAPVTYIGTLPASAESKVVPSDELDGYLLERFSCLPVHLDDDRHAEFYDGFCKRYLWPLLHYVLPFTPTDAVERLRFDAASYRAFVTANRQFADRVVQVVSPDAGDLVIVHDYHLWALPTFLRRKCPRAGVGFFLHSPFPSAEILHSVPVRDELLGGLLNADLVGFHTLDYARQFVSCCSRLLGISSSTSLRGHTGIDYHGRTVLVRIFSVGVDMAQLRAALASPEAAAKAREIAEAYRGRVIMVGVDDVDLFKGVSLKLLALERMLEAHRDMVRQVVLVQINNPARSRGRDADAVRVETRRIEQRINKRFGPAEGSDSDLIVVTIDSPVPMWEKVAYYAAADCCVVSAVRDGLNRIPYFYTVCREEAPGGARRSGAVVLSEFAGCSAALGGAIRVNPWDPEALADAMRAAVTMGAEEKRARHRANYSYLSAHDAAAWARSFDEALRLACRDLPAMRFVGLGLGMTYRAVAVRGPSSQQMLTAERVRPAYRGAARRLILLGCDGAMAPELVDEGESAPRDGALRLLDELCDDPRNVVFLVSGRRKDQLAAWFASCEKLGICAEHGYFTRLLLLSASSIVSELKRRGGCLSLTKPTLILMSVFRSVLQVVAIFFSVVPVLFRL</sequence>
<dbReference type="Proteomes" id="UP000823388">
    <property type="component" value="Chromosome 1K"/>
</dbReference>
<reference evidence="5" key="1">
    <citation type="submission" date="2020-05" db="EMBL/GenBank/DDBJ databases">
        <title>WGS assembly of Panicum virgatum.</title>
        <authorList>
            <person name="Lovell J.T."/>
            <person name="Jenkins J."/>
            <person name="Shu S."/>
            <person name="Juenger T.E."/>
            <person name="Schmutz J."/>
        </authorList>
    </citation>
    <scope>NUCLEOTIDE SEQUENCE</scope>
    <source>
        <strain evidence="5">AP13</strain>
    </source>
</reference>
<dbReference type="GO" id="GO:0004805">
    <property type="term" value="F:trehalose-phosphatase activity"/>
    <property type="evidence" value="ECO:0007669"/>
    <property type="project" value="TreeGrafter"/>
</dbReference>
<gene>
    <name evidence="5" type="ORF">PVAP13_1KG014500</name>
</gene>
<protein>
    <submittedName>
        <fullName evidence="5">Uncharacterized protein</fullName>
    </submittedName>
</protein>
<dbReference type="CDD" id="cd03788">
    <property type="entry name" value="GT20_TPS"/>
    <property type="match status" value="1"/>
</dbReference>
<dbReference type="FunFam" id="3.40.50.2000:FF:000010">
    <property type="entry name" value="Alpha,alpha-trehalose-phosphate synthase"/>
    <property type="match status" value="1"/>
</dbReference>
<dbReference type="PANTHER" id="PTHR10788:SF80">
    <property type="entry name" value="TREHALOSE 6-PHOSPHATE PHOSPHATASE"/>
    <property type="match status" value="1"/>
</dbReference>
<keyword evidence="3" id="KW-0808">Transferase</keyword>
<dbReference type="Pfam" id="PF00982">
    <property type="entry name" value="Glyco_transf_20"/>
    <property type="match status" value="1"/>
</dbReference>
<dbReference type="Gene3D" id="3.40.50.2000">
    <property type="entry name" value="Glycogen Phosphorylase B"/>
    <property type="match status" value="2"/>
</dbReference>
<evidence type="ECO:0000256" key="4">
    <source>
        <dbReference type="SAM" id="Phobius"/>
    </source>
</evidence>
<dbReference type="InterPro" id="IPR003337">
    <property type="entry name" value="Trehalose_PPase"/>
</dbReference>
<comment type="similarity">
    <text evidence="1">In the N-terminal section; belongs to the glycosyltransferase 20 family.</text>
</comment>
<dbReference type="InterPro" id="IPR023214">
    <property type="entry name" value="HAD_sf"/>
</dbReference>
<dbReference type="FunFam" id="3.40.50.2000:FF:000079">
    <property type="entry name" value="Trehalose-6-phosphate synthase 8"/>
    <property type="match status" value="1"/>
</dbReference>
<dbReference type="GO" id="GO:0005992">
    <property type="term" value="P:trehalose biosynthetic process"/>
    <property type="evidence" value="ECO:0007669"/>
    <property type="project" value="InterPro"/>
</dbReference>
<accession>A0A8T0X806</accession>
<evidence type="ECO:0000256" key="2">
    <source>
        <dbReference type="ARBA" id="ARBA00022676"/>
    </source>
</evidence>
<dbReference type="PANTHER" id="PTHR10788">
    <property type="entry name" value="TREHALOSE-6-PHOSPHATE SYNTHASE"/>
    <property type="match status" value="1"/>
</dbReference>
<proteinExistence type="inferred from homology"/>
<keyword evidence="4" id="KW-0812">Transmembrane</keyword>
<organism evidence="5 6">
    <name type="scientific">Panicum virgatum</name>
    <name type="common">Blackwell switchgrass</name>
    <dbReference type="NCBI Taxonomy" id="38727"/>
    <lineage>
        <taxon>Eukaryota</taxon>
        <taxon>Viridiplantae</taxon>
        <taxon>Streptophyta</taxon>
        <taxon>Embryophyta</taxon>
        <taxon>Tracheophyta</taxon>
        <taxon>Spermatophyta</taxon>
        <taxon>Magnoliopsida</taxon>
        <taxon>Liliopsida</taxon>
        <taxon>Poales</taxon>
        <taxon>Poaceae</taxon>
        <taxon>PACMAD clade</taxon>
        <taxon>Panicoideae</taxon>
        <taxon>Panicodae</taxon>
        <taxon>Paniceae</taxon>
        <taxon>Panicinae</taxon>
        <taxon>Panicum</taxon>
        <taxon>Panicum sect. Hiantes</taxon>
    </lineage>
</organism>
<evidence type="ECO:0000313" key="6">
    <source>
        <dbReference type="Proteomes" id="UP000823388"/>
    </source>
</evidence>
<dbReference type="Gene3D" id="3.40.50.1000">
    <property type="entry name" value="HAD superfamily/HAD-like"/>
    <property type="match status" value="1"/>
</dbReference>
<name>A0A8T0X806_PANVG</name>
<evidence type="ECO:0000256" key="3">
    <source>
        <dbReference type="ARBA" id="ARBA00022679"/>
    </source>
</evidence>
<dbReference type="Pfam" id="PF02358">
    <property type="entry name" value="Trehalose_PPase"/>
    <property type="match status" value="1"/>
</dbReference>
<evidence type="ECO:0000256" key="1">
    <source>
        <dbReference type="ARBA" id="ARBA00005409"/>
    </source>
</evidence>